<dbReference type="AlphaFoldDB" id="A0A844GBV6"/>
<accession>A0A844GBV6</accession>
<protein>
    <submittedName>
        <fullName evidence="2">Uncharacterized protein</fullName>
    </submittedName>
</protein>
<dbReference type="RefSeq" id="WP_230369871.1">
    <property type="nucleotide sequence ID" value="NZ_WLYX01000001.1"/>
</dbReference>
<dbReference type="EMBL" id="WLYX01000001">
    <property type="protein sequence ID" value="MTD33119.1"/>
    <property type="molecule type" value="Genomic_DNA"/>
</dbReference>
<name>A0A844GBV6_9NEIS</name>
<evidence type="ECO:0000313" key="3">
    <source>
        <dbReference type="Proteomes" id="UP000446658"/>
    </source>
</evidence>
<gene>
    <name evidence="2" type="ORF">GKE73_07905</name>
</gene>
<keyword evidence="1" id="KW-0472">Membrane</keyword>
<evidence type="ECO:0000256" key="1">
    <source>
        <dbReference type="SAM" id="Phobius"/>
    </source>
</evidence>
<proteinExistence type="predicted"/>
<evidence type="ECO:0000313" key="2">
    <source>
        <dbReference type="EMBL" id="MTD33119.1"/>
    </source>
</evidence>
<keyword evidence="1" id="KW-0812">Transmembrane</keyword>
<dbReference type="Proteomes" id="UP000446658">
    <property type="component" value="Unassembled WGS sequence"/>
</dbReference>
<organism evidence="2 3">
    <name type="scientific">Paludibacterium denitrificans</name>
    <dbReference type="NCBI Taxonomy" id="2675226"/>
    <lineage>
        <taxon>Bacteria</taxon>
        <taxon>Pseudomonadati</taxon>
        <taxon>Pseudomonadota</taxon>
        <taxon>Betaproteobacteria</taxon>
        <taxon>Neisseriales</taxon>
        <taxon>Chromobacteriaceae</taxon>
        <taxon>Paludibacterium</taxon>
    </lineage>
</organism>
<reference evidence="2 3" key="1">
    <citation type="submission" date="2019-11" db="EMBL/GenBank/DDBJ databases">
        <title>Draft genome sequence of Paludibacterium sp. dN18-1.</title>
        <authorList>
            <person name="Im W.-T."/>
        </authorList>
    </citation>
    <scope>NUCLEOTIDE SEQUENCE [LARGE SCALE GENOMIC DNA]</scope>
    <source>
        <strain evidence="3">dN 18-1</strain>
    </source>
</reference>
<sequence>MILFTELLRSPAGIMSLIGMLLALAKFGWIIGYFIIKSHEELKMTQPLRQPAIRR</sequence>
<keyword evidence="1" id="KW-1133">Transmembrane helix</keyword>
<comment type="caution">
    <text evidence="2">The sequence shown here is derived from an EMBL/GenBank/DDBJ whole genome shotgun (WGS) entry which is preliminary data.</text>
</comment>
<keyword evidence="3" id="KW-1185">Reference proteome</keyword>
<feature type="transmembrane region" description="Helical" evidence="1">
    <location>
        <begin position="12"/>
        <end position="36"/>
    </location>
</feature>